<reference evidence="3 4" key="1">
    <citation type="journal article" date="2022" name="bioRxiv">
        <title>Genomics of Preaxostyla Flagellates Illuminates Evolutionary Transitions and the Path Towards Mitochondrial Loss.</title>
        <authorList>
            <person name="Novak L.V.F."/>
            <person name="Treitli S.C."/>
            <person name="Pyrih J."/>
            <person name="Halakuc P."/>
            <person name="Pipaliya S.V."/>
            <person name="Vacek V."/>
            <person name="Brzon O."/>
            <person name="Soukal P."/>
            <person name="Eme L."/>
            <person name="Dacks J.B."/>
            <person name="Karnkowska A."/>
            <person name="Elias M."/>
            <person name="Hampl V."/>
        </authorList>
    </citation>
    <scope>NUCLEOTIDE SEQUENCE [LARGE SCALE GENOMIC DNA]</scope>
    <source>
        <strain evidence="3">NAU3</strain>
        <tissue evidence="3">Gut</tissue>
    </source>
</reference>
<sequence length="2067" mass="233279">MAESKVTLSALLGNLQIWMGTDSIKTIDPEFHKLTAKTIEQIGRLDGWGTAFTFPIGEGEWEFKIRITENSILNTKIGFLPHPFAEDATKSDCGSNGSIDGGHFTLSSGRMWRKGKEFLPDKTNKQCVKVDQTAAVRINMERHEARLYIDDEEQLGVFTHIPSPLCFGITTSTTALNESVEVLWLKKVEHDENESLIRREHTMRRELLESAMALVPTWMGTTAIRVFDKDFHFLNTSTIFLTQTLKGGNKNWRTAFTFPIADGEWELKIRTTSSTFLNIMLGYIQNPINDESTQHHCGVYQSGTGGDFTLWGGSMWKHGVVINEGMNKKCDATYQTAAIRVNFEKREAKLFVDDKEQPSIFTDIPKIIRLAISTGCAEEKSVEVLWLKRIEHDEAITLDRQQKEARRMHLEAAVHQTPLWMGTSSLRTFDEKSHSLSDTILTQIIKLEKGPNWRSAFTFPVAEGEWELKIRTTTNTFLNIMLGYLAYPLPQDAELHHAGWFGREAGGDFILTSGMMWRGGKYMEEGTNKKCDAALQTAAIRVNMEKREARLFVDDEEQPGVFKDIPQIVCLSVATGCTELNESVEIVWMKRIDPDEKSTLERRRREDRRMLLEGAIVNLPIWMGTEALRTIDESVHTLSTMALTQNRVLEHAQWRTAFTFPIADGVWELRIRMTRFDKNIMLGFHQSPLPDNAALSQCGSGNRELGGDFILWNGAMLKGGSLIQDPVNKVPQKGQTIAIRVNMTHRLAHLLVDDEEQPGIFTDIPCPLCLGVTTSFQTAGHSVEVMWLSQIDHNETSSLERNENQTRREGFLTDAAKEIDILRRKNEELEVTLAIKMSLLEKMDEQFRALQDQTIAILENEGKMKRLADLTEGTIQGEANVSVEKEQADESSGMLEKAIAGLPIWMGTEALDTLDTKFLSLTESHLTQTVQIEDDDTEWRTAFTFPIADGVWELKIRSTADTLLNVILGFHGYPLPEDAALFQCGCYESGIGGDFMLWAGSMWQGKEFMPAGTNKIPEKAGQTAAIRVDMEKREARLFIDDEEQPGVFTDIPQTVCLGISFGCAKKKSVEVLWLKQISHDKQASVERRAEQDKAREMLEAAQAEALKVEADMETMIEQFEVRMASELEKGREVENDLRNKVKELTEKVQRMKEENNGEDFSHSQLAHYLGASALKLLDASSHSLSGTTLTQISQIEEGWRTAFTFPIRQGEWELKIRLLTKNTFSLMLGYLAYPLPADATHQQCGLDPDLDGGDFDLSNGEMWREVEKLGHIASNKTCEEIGQTAAIRVNMERREARLFVDDEEQPGVFTNLPSPLCLAVSTAFLEDNQSVEVLWMKDLSRVGNDSEEEVLELDDLEMEESGLDLHSAMSPQLTNEVTHSTLLNLQIERQTMHHEDLLSWIRRHFDDSGQKETERKTDENLSMSLWIDESPPETPTVVSPSQGKGDHTSFVLSDEHTKRLEEALDQVEEARNENLHLEAELLAQKELFEEKMHEVLNRCEELDKSLLIGVSEKESFKTVITKLEQELSTREKEMDEMIESIPVWMGTSSLRIFDKEFHSLTPSTISLSKVLEGETGNWRTAFTIPLRSGEWELKIRSIQHRFINLALGFLEFPLPPDALHADCGYYKNKNGGHFTLWSGRMWRRGEEFRPDGTNRRCRKVGQTAAIRINMSTREAKLFVDDEEQPVCFTDIPAVVCLGISMNCAKEKTVEVLWLRRLNDDQSLPPVVFEERGVTVGGYDGCREEGEEEVEESQSEEEETALEKKRDSEENSKELARASRQKEEEEEMQQKEARKQAADLNRTPLKQPPKALQLFSGTSSLQTYDPDFHSLSQSTLTLSKVVKEQSGHWRTALTIPITSGLWELKLRATVNPVVKISLFQSIPSTISSLLMSLLPSSPLFSCLSFLHLLSSHVSPSFISSLLMSLLPSSPLFSCLSFLHLLSSPMSVLSPSDLGYLSHPLPKNATRMFCGGFFGGIGGDFILADGSMWKGGRIVQPTGTNKKCDRVGQTAAIRVNMKSREAKLIVDDEEQPQIFTDLPIHLCLGISTCCSEEKTVEVIWLKQLDSQDN</sequence>
<organism evidence="3 4">
    <name type="scientific">Blattamonas nauphoetae</name>
    <dbReference type="NCBI Taxonomy" id="2049346"/>
    <lineage>
        <taxon>Eukaryota</taxon>
        <taxon>Metamonada</taxon>
        <taxon>Preaxostyla</taxon>
        <taxon>Oxymonadida</taxon>
        <taxon>Blattamonas</taxon>
    </lineage>
</organism>
<dbReference type="PANTHER" id="PTHR45615:SF40">
    <property type="entry name" value="MYOSIN HEAVY CHAIN, NON-MUSCLE"/>
    <property type="match status" value="1"/>
</dbReference>
<feature type="coiled-coil region" evidence="1">
    <location>
        <begin position="1091"/>
        <end position="1154"/>
    </location>
</feature>
<feature type="region of interest" description="Disordered" evidence="2">
    <location>
        <begin position="1426"/>
        <end position="1445"/>
    </location>
</feature>
<feature type="compositionally biased region" description="Acidic residues" evidence="2">
    <location>
        <begin position="1744"/>
        <end position="1759"/>
    </location>
</feature>
<evidence type="ECO:0000256" key="1">
    <source>
        <dbReference type="SAM" id="Coils"/>
    </source>
</evidence>
<feature type="compositionally biased region" description="Basic and acidic residues" evidence="2">
    <location>
        <begin position="1760"/>
        <end position="1796"/>
    </location>
</feature>
<keyword evidence="4" id="KW-1185">Reference proteome</keyword>
<protein>
    <submittedName>
        <fullName evidence="3">Uncharacterized protein</fullName>
    </submittedName>
</protein>
<feature type="region of interest" description="Disordered" evidence="2">
    <location>
        <begin position="1737"/>
        <end position="1810"/>
    </location>
</feature>
<evidence type="ECO:0000313" key="3">
    <source>
        <dbReference type="EMBL" id="KAK2948402.1"/>
    </source>
</evidence>
<dbReference type="EMBL" id="JARBJD010000177">
    <property type="protein sequence ID" value="KAK2948402.1"/>
    <property type="molecule type" value="Genomic_DNA"/>
</dbReference>
<accession>A0ABQ9XCM7</accession>
<name>A0ABQ9XCM7_9EUKA</name>
<dbReference type="Proteomes" id="UP001281761">
    <property type="component" value="Unassembled WGS sequence"/>
</dbReference>
<feature type="coiled-coil region" evidence="1">
    <location>
        <begin position="1453"/>
        <end position="1540"/>
    </location>
</feature>
<comment type="caution">
    <text evidence="3">The sequence shown here is derived from an EMBL/GenBank/DDBJ whole genome shotgun (WGS) entry which is preliminary data.</text>
</comment>
<evidence type="ECO:0000313" key="4">
    <source>
        <dbReference type="Proteomes" id="UP001281761"/>
    </source>
</evidence>
<dbReference type="PANTHER" id="PTHR45615">
    <property type="entry name" value="MYOSIN HEAVY CHAIN, NON-MUSCLE"/>
    <property type="match status" value="1"/>
</dbReference>
<proteinExistence type="predicted"/>
<keyword evidence="1" id="KW-0175">Coiled coil</keyword>
<gene>
    <name evidence="3" type="ORF">BLNAU_16657</name>
</gene>
<evidence type="ECO:0000256" key="2">
    <source>
        <dbReference type="SAM" id="MobiDB-lite"/>
    </source>
</evidence>